<reference evidence="2 3" key="1">
    <citation type="submission" date="2020-07" db="EMBL/GenBank/DDBJ databases">
        <title>Draft genome sequence of violacein-producing bacteria and related species.</title>
        <authorList>
            <person name="Wilson H.S."/>
            <person name="De Leon M.E."/>
        </authorList>
    </citation>
    <scope>NUCLEOTIDE SEQUENCE [LARGE SCALE GENOMIC DNA]</scope>
    <source>
        <strain evidence="2 3">HSC-21Su07</strain>
    </source>
</reference>
<name>A0A838YJ40_9NEIS</name>
<proteinExistence type="predicted"/>
<dbReference type="Proteomes" id="UP000545606">
    <property type="component" value="Unassembled WGS sequence"/>
</dbReference>
<comment type="caution">
    <text evidence="2">The sequence shown here is derived from an EMBL/GenBank/DDBJ whole genome shotgun (WGS) entry which is preliminary data.</text>
</comment>
<evidence type="ECO:0000313" key="3">
    <source>
        <dbReference type="Proteomes" id="UP000545606"/>
    </source>
</evidence>
<protein>
    <recommendedName>
        <fullName evidence="4">Lipoprotein</fullName>
    </recommendedName>
</protein>
<evidence type="ECO:0000256" key="1">
    <source>
        <dbReference type="SAM" id="SignalP"/>
    </source>
</evidence>
<accession>A0A838YJ40</accession>
<dbReference type="AlphaFoldDB" id="A0A838YJ40"/>
<dbReference type="RefSeq" id="WP_181837482.1">
    <property type="nucleotide sequence ID" value="NZ_JACERN010000046.1"/>
</dbReference>
<dbReference type="PROSITE" id="PS51257">
    <property type="entry name" value="PROKAR_LIPOPROTEIN"/>
    <property type="match status" value="1"/>
</dbReference>
<keyword evidence="1" id="KW-0732">Signal</keyword>
<evidence type="ECO:0008006" key="4">
    <source>
        <dbReference type="Google" id="ProtNLM"/>
    </source>
</evidence>
<feature type="signal peptide" evidence="1">
    <location>
        <begin position="1"/>
        <end position="22"/>
    </location>
</feature>
<feature type="chain" id="PRO_5032954387" description="Lipoprotein" evidence="1">
    <location>
        <begin position="23"/>
        <end position="171"/>
    </location>
</feature>
<sequence length="171" mass="18791">MMKRLMSAMLVLCVLAACSNLGRPTRESSAATAGKSLARACHDAEAVLSGVRRGRELTWPGKDSCAGERLRYVAVQLLNTESRPDMARLQQQLDLAAGQLRQEPSDGLTGLAALLASQLSERRRHDETAARISAQWLEQQRRADELAAKLDALRLIEQSMADKAQKKKIQP</sequence>
<gene>
    <name evidence="2" type="ORF">H2Z84_19630</name>
</gene>
<keyword evidence="3" id="KW-1185">Reference proteome</keyword>
<dbReference type="EMBL" id="JACERN010000046">
    <property type="protein sequence ID" value="MBA4710591.1"/>
    <property type="molecule type" value="Genomic_DNA"/>
</dbReference>
<organism evidence="2 3">
    <name type="scientific">Aquitalea aquatica</name>
    <dbReference type="NCBI Taxonomy" id="3044273"/>
    <lineage>
        <taxon>Bacteria</taxon>
        <taxon>Pseudomonadati</taxon>
        <taxon>Pseudomonadota</taxon>
        <taxon>Betaproteobacteria</taxon>
        <taxon>Neisseriales</taxon>
        <taxon>Chromobacteriaceae</taxon>
        <taxon>Aquitalea</taxon>
    </lineage>
</organism>
<evidence type="ECO:0000313" key="2">
    <source>
        <dbReference type="EMBL" id="MBA4710591.1"/>
    </source>
</evidence>